<dbReference type="InterPro" id="IPR027417">
    <property type="entry name" value="P-loop_NTPase"/>
</dbReference>
<dbReference type="Gene3D" id="3.40.50.300">
    <property type="entry name" value="P-loop containing nucleotide triphosphate hydrolases"/>
    <property type="match status" value="1"/>
</dbReference>
<comment type="subcellular location">
    <subcellularLocation>
        <location evidence="1">Mitochondrion outer membrane</location>
        <topology evidence="1">Single-pass membrane protein</topology>
    </subcellularLocation>
</comment>
<evidence type="ECO:0000256" key="1">
    <source>
        <dbReference type="ARBA" id="ARBA00004572"/>
    </source>
</evidence>
<keyword evidence="7" id="KW-0472">Membrane</keyword>
<dbReference type="ExpressionAtlas" id="A0A5S9YDN7">
    <property type="expression patterns" value="baseline and differential"/>
</dbReference>
<reference evidence="9 10" key="1">
    <citation type="submission" date="2019-12" db="EMBL/GenBank/DDBJ databases">
        <authorList>
            <person name="Jiao W.-B."/>
            <person name="Schneeberger K."/>
        </authorList>
    </citation>
    <scope>NUCLEOTIDE SEQUENCE [LARGE SCALE GENOMIC DNA]</scope>
    <source>
        <strain evidence="10">cv. C24</strain>
    </source>
</reference>
<keyword evidence="4 6" id="KW-0067">ATP-binding</keyword>
<dbReference type="AlphaFoldDB" id="A0A5S9YDN7"/>
<dbReference type="InterPro" id="IPR003593">
    <property type="entry name" value="AAA+_ATPase"/>
</dbReference>
<protein>
    <recommendedName>
        <fullName evidence="8">AAA+ ATPase domain-containing protein</fullName>
    </recommendedName>
</protein>
<keyword evidence="5" id="KW-0496">Mitochondrion</keyword>
<proteinExistence type="inferred from homology"/>
<dbReference type="SMART" id="SM00382">
    <property type="entry name" value="AAA"/>
    <property type="match status" value="1"/>
</dbReference>
<evidence type="ECO:0000313" key="9">
    <source>
        <dbReference type="EMBL" id="CAA0409562.1"/>
    </source>
</evidence>
<gene>
    <name evidence="9" type="ORF">C24_LOCUS25444</name>
</gene>
<dbReference type="InterPro" id="IPR051701">
    <property type="entry name" value="Mito_OM_Translocase_MSP1"/>
</dbReference>
<keyword evidence="7" id="KW-0812">Transmembrane</keyword>
<dbReference type="PANTHER" id="PTHR45644:SF28">
    <property type="entry name" value="26S PROTEASOME REGULATORY PARTICLE CHAIN RPT6-LIKE PROTEIN"/>
    <property type="match status" value="1"/>
</dbReference>
<dbReference type="Pfam" id="PF00004">
    <property type="entry name" value="AAA"/>
    <property type="match status" value="1"/>
</dbReference>
<dbReference type="PROSITE" id="PS00674">
    <property type="entry name" value="AAA"/>
    <property type="match status" value="1"/>
</dbReference>
<dbReference type="GO" id="GO:0005741">
    <property type="term" value="C:mitochondrial outer membrane"/>
    <property type="evidence" value="ECO:0007669"/>
    <property type="project" value="UniProtKB-SubCell"/>
</dbReference>
<evidence type="ECO:0000256" key="7">
    <source>
        <dbReference type="SAM" id="Phobius"/>
    </source>
</evidence>
<dbReference type="InterPro" id="IPR041569">
    <property type="entry name" value="AAA_lid_3"/>
</dbReference>
<organism evidence="9 10">
    <name type="scientific">Arabidopsis thaliana</name>
    <name type="common">Mouse-ear cress</name>
    <dbReference type="NCBI Taxonomy" id="3702"/>
    <lineage>
        <taxon>Eukaryota</taxon>
        <taxon>Viridiplantae</taxon>
        <taxon>Streptophyta</taxon>
        <taxon>Embryophyta</taxon>
        <taxon>Tracheophyta</taxon>
        <taxon>Spermatophyta</taxon>
        <taxon>Magnoliopsida</taxon>
        <taxon>eudicotyledons</taxon>
        <taxon>Gunneridae</taxon>
        <taxon>Pentapetalae</taxon>
        <taxon>rosids</taxon>
        <taxon>malvids</taxon>
        <taxon>Brassicales</taxon>
        <taxon>Brassicaceae</taxon>
        <taxon>Camelineae</taxon>
        <taxon>Arabidopsis</taxon>
    </lineage>
</organism>
<sequence>MKRSSGRKDSNFIEQLILYVASAALSSLVLYVGLRQLDPNRDAAKKSLEHKREIAKRLGRPLIQTNQYEDVIACDVINPLHIDVEFGSIGGLESIKQALYELVILPLKRPELFAYGKLLGPQKGVLLYGPPGTGKTMLAKAIARESEAVFINVKVSNLMSKWFGDAQKLVSAVFSLAYKLQPAIIFIDEVDSFLGQRRSTDNEAMSNMKTEFMALWDGFTTDQNARVMVLAATNRPSELDEAILRRFPQSFEIGMPDCQERAQILKIVLKGESVESDINYDRIARLCEDYTGSDIFELCKKAAYFPIREILEAEKEGKRVSVPRPLTQLDLEKVLATSKKTQVAASEYTGLSSQSSVWGSPSNADEVQAAINGISKLFVSQLRNIQPDSQDSYQQHPSEGDSE</sequence>
<keyword evidence="2 6" id="KW-0547">Nucleotide-binding</keyword>
<accession>A0A5S9YDN7</accession>
<dbReference type="Pfam" id="PF17862">
    <property type="entry name" value="AAA_lid_3"/>
    <property type="match status" value="1"/>
</dbReference>
<dbReference type="PANTHER" id="PTHR45644">
    <property type="entry name" value="AAA ATPASE, PUTATIVE (AFU_ORTHOLOGUE AFUA_2G12920)-RELATED-RELATED"/>
    <property type="match status" value="1"/>
</dbReference>
<evidence type="ECO:0000256" key="6">
    <source>
        <dbReference type="RuleBase" id="RU003651"/>
    </source>
</evidence>
<dbReference type="Gene3D" id="1.10.8.60">
    <property type="match status" value="1"/>
</dbReference>
<dbReference type="InterPro" id="IPR003959">
    <property type="entry name" value="ATPase_AAA_core"/>
</dbReference>
<evidence type="ECO:0000256" key="3">
    <source>
        <dbReference type="ARBA" id="ARBA00022787"/>
    </source>
</evidence>
<keyword evidence="7" id="KW-1133">Transmembrane helix</keyword>
<dbReference type="SUPFAM" id="SSF52540">
    <property type="entry name" value="P-loop containing nucleoside triphosphate hydrolases"/>
    <property type="match status" value="1"/>
</dbReference>
<dbReference type="CDD" id="cd19520">
    <property type="entry name" value="RecA-like_ATAD1"/>
    <property type="match status" value="1"/>
</dbReference>
<dbReference type="EMBL" id="CACSHJ010000096">
    <property type="protein sequence ID" value="CAA0409562.1"/>
    <property type="molecule type" value="Genomic_DNA"/>
</dbReference>
<feature type="transmembrane region" description="Helical" evidence="7">
    <location>
        <begin position="12"/>
        <end position="34"/>
    </location>
</feature>
<evidence type="ECO:0000259" key="8">
    <source>
        <dbReference type="SMART" id="SM00382"/>
    </source>
</evidence>
<dbReference type="Proteomes" id="UP000434276">
    <property type="component" value="Unassembled WGS sequence"/>
</dbReference>
<comment type="similarity">
    <text evidence="6">Belongs to the AAA ATPase family.</text>
</comment>
<dbReference type="GO" id="GO:0005524">
    <property type="term" value="F:ATP binding"/>
    <property type="evidence" value="ECO:0007669"/>
    <property type="project" value="UniProtKB-KW"/>
</dbReference>
<evidence type="ECO:0000256" key="2">
    <source>
        <dbReference type="ARBA" id="ARBA00022741"/>
    </source>
</evidence>
<dbReference type="PRINTS" id="PR00830">
    <property type="entry name" value="ENDOLAPTASE"/>
</dbReference>
<feature type="domain" description="AAA+ ATPase" evidence="8">
    <location>
        <begin position="121"/>
        <end position="257"/>
    </location>
</feature>
<name>A0A5S9YDN7_ARATH</name>
<dbReference type="OrthoDB" id="10254455at2759"/>
<dbReference type="FunFam" id="3.40.50.300:FF:000538">
    <property type="entry name" value="ATPase family AAA domain-containing protein 1"/>
    <property type="match status" value="1"/>
</dbReference>
<evidence type="ECO:0000256" key="5">
    <source>
        <dbReference type="ARBA" id="ARBA00023128"/>
    </source>
</evidence>
<evidence type="ECO:0000313" key="10">
    <source>
        <dbReference type="Proteomes" id="UP000434276"/>
    </source>
</evidence>
<evidence type="ECO:0000256" key="4">
    <source>
        <dbReference type="ARBA" id="ARBA00022840"/>
    </source>
</evidence>
<keyword evidence="3" id="KW-1000">Mitochondrion outer membrane</keyword>
<dbReference type="InterPro" id="IPR003960">
    <property type="entry name" value="ATPase_AAA_CS"/>
</dbReference>
<dbReference type="GO" id="GO:0016887">
    <property type="term" value="F:ATP hydrolysis activity"/>
    <property type="evidence" value="ECO:0007669"/>
    <property type="project" value="InterPro"/>
</dbReference>